<keyword evidence="3 5" id="KW-0689">Ribosomal protein</keyword>
<dbReference type="HAMAP" id="MF_01334">
    <property type="entry name" value="Ribosomal_bL25_CTC"/>
    <property type="match status" value="1"/>
</dbReference>
<feature type="domain" description="Large ribosomal subunit protein bL25 L25" evidence="6">
    <location>
        <begin position="6"/>
        <end position="96"/>
    </location>
</feature>
<dbReference type="InterPro" id="IPR020057">
    <property type="entry name" value="Ribosomal_bL25_b-dom"/>
</dbReference>
<dbReference type="Gene3D" id="2.40.240.10">
    <property type="entry name" value="Ribosomal Protein L25, Chain P"/>
    <property type="match status" value="1"/>
</dbReference>
<reference evidence="8 9" key="1">
    <citation type="journal article" date="2009" name="Appl. Environ. Microbiol.">
        <title>Community genomic and proteomic analyses of chemoautotrophic iron-oxidizing "Leptospirillum rubarum" (Group II) and "Leptospirillum ferrodiazotrophum" (Group III) bacteria in acid mine drainage biofilms.</title>
        <authorList>
            <person name="Goltsman D.S."/>
            <person name="Denef V.J."/>
            <person name="Singer S.W."/>
            <person name="VerBerkmoes N.C."/>
            <person name="Lefsrud M."/>
            <person name="Mueller R.S."/>
            <person name="Dick G.J."/>
            <person name="Sun C.L."/>
            <person name="Wheeler K.E."/>
            <person name="Zemla A."/>
            <person name="Baker B.J."/>
            <person name="Hauser L."/>
            <person name="Land M."/>
            <person name="Shah M.B."/>
            <person name="Thelen M.P."/>
            <person name="Hettich R.L."/>
            <person name="Banfield J.F."/>
        </authorList>
    </citation>
    <scope>NUCLEOTIDE SEQUENCE [LARGE SCALE GENOMIC DNA]</scope>
</reference>
<accession>C6HX87</accession>
<evidence type="ECO:0000313" key="9">
    <source>
        <dbReference type="Proteomes" id="UP000009374"/>
    </source>
</evidence>
<keyword evidence="2 5" id="KW-0694">RNA-binding</keyword>
<dbReference type="GO" id="GO:0022625">
    <property type="term" value="C:cytosolic large ribosomal subunit"/>
    <property type="evidence" value="ECO:0007669"/>
    <property type="project" value="TreeGrafter"/>
</dbReference>
<dbReference type="GO" id="GO:0006412">
    <property type="term" value="P:translation"/>
    <property type="evidence" value="ECO:0007669"/>
    <property type="project" value="UniProtKB-UniRule"/>
</dbReference>
<dbReference type="PANTHER" id="PTHR33284:SF1">
    <property type="entry name" value="RIBOSOMAL PROTEIN L25_GLN-TRNA SYNTHETASE, ANTI-CODON-BINDING DOMAIN-CONTAINING PROTEIN"/>
    <property type="match status" value="1"/>
</dbReference>
<gene>
    <name evidence="5" type="primary">rplY</name>
    <name evidence="5" type="synonym">ctc</name>
    <name evidence="8" type="ORF">UBAL3_92050169</name>
</gene>
<keyword evidence="9" id="KW-1185">Reference proteome</keyword>
<evidence type="ECO:0000256" key="2">
    <source>
        <dbReference type="ARBA" id="ARBA00022884"/>
    </source>
</evidence>
<dbReference type="InterPro" id="IPR020056">
    <property type="entry name" value="Rbsml_bL25/Gln-tRNA_synth_N"/>
</dbReference>
<dbReference type="InterPro" id="IPR011035">
    <property type="entry name" value="Ribosomal_bL25/Gln-tRNA_synth"/>
</dbReference>
<protein>
    <recommendedName>
        <fullName evidence="5">Large ribosomal subunit protein bL25</fullName>
    </recommendedName>
    <alternativeName>
        <fullName evidence="5">General stress protein CTC</fullName>
    </alternativeName>
</protein>
<dbReference type="Proteomes" id="UP000009374">
    <property type="component" value="Unassembled WGS sequence"/>
</dbReference>
<evidence type="ECO:0000256" key="4">
    <source>
        <dbReference type="ARBA" id="ARBA00023274"/>
    </source>
</evidence>
<evidence type="ECO:0000256" key="3">
    <source>
        <dbReference type="ARBA" id="ARBA00022980"/>
    </source>
</evidence>
<dbReference type="InterPro" id="IPR001021">
    <property type="entry name" value="Ribosomal_bL25_long"/>
</dbReference>
<evidence type="ECO:0000259" key="6">
    <source>
        <dbReference type="Pfam" id="PF01386"/>
    </source>
</evidence>
<dbReference type="InterPro" id="IPR020930">
    <property type="entry name" value="Ribosomal_uL5_bac-type"/>
</dbReference>
<evidence type="ECO:0000256" key="5">
    <source>
        <dbReference type="HAMAP-Rule" id="MF_01334"/>
    </source>
</evidence>
<evidence type="ECO:0000256" key="1">
    <source>
        <dbReference type="ARBA" id="ARBA00022730"/>
    </source>
</evidence>
<dbReference type="InterPro" id="IPR037121">
    <property type="entry name" value="Ribosomal_bL25_C"/>
</dbReference>
<evidence type="ECO:0000259" key="7">
    <source>
        <dbReference type="Pfam" id="PF14693"/>
    </source>
</evidence>
<comment type="function">
    <text evidence="5">This is one of the proteins that binds to the 5S RNA in the ribosome where it forms part of the central protuberance.</text>
</comment>
<dbReference type="Pfam" id="PF01386">
    <property type="entry name" value="Ribosomal_L25p"/>
    <property type="match status" value="1"/>
</dbReference>
<keyword evidence="4 5" id="KW-0687">Ribonucleoprotein</keyword>
<feature type="domain" description="Large ribosomal subunit protein bL25 beta" evidence="7">
    <location>
        <begin position="105"/>
        <end position="188"/>
    </location>
</feature>
<dbReference type="InterPro" id="IPR029751">
    <property type="entry name" value="Ribosomal_L25_dom"/>
</dbReference>
<dbReference type="GO" id="GO:0003735">
    <property type="term" value="F:structural constituent of ribosome"/>
    <property type="evidence" value="ECO:0007669"/>
    <property type="project" value="InterPro"/>
</dbReference>
<dbReference type="EMBL" id="GG693873">
    <property type="protein sequence ID" value="EES52797.1"/>
    <property type="molecule type" value="Genomic_DNA"/>
</dbReference>
<name>C6HX87_9BACT</name>
<dbReference type="AlphaFoldDB" id="C6HX87"/>
<dbReference type="NCBIfam" id="TIGR00731">
    <property type="entry name" value="bL25_bact_ctc"/>
    <property type="match status" value="1"/>
</dbReference>
<dbReference type="Gene3D" id="2.170.120.20">
    <property type="entry name" value="Ribosomal protein L25, beta domain"/>
    <property type="match status" value="1"/>
</dbReference>
<dbReference type="PANTHER" id="PTHR33284">
    <property type="entry name" value="RIBOSOMAL PROTEIN L25/GLN-TRNA SYNTHETASE, ANTI-CODON-BINDING DOMAIN-CONTAINING PROTEIN"/>
    <property type="match status" value="1"/>
</dbReference>
<dbReference type="SUPFAM" id="SSF50715">
    <property type="entry name" value="Ribosomal protein L25-like"/>
    <property type="match status" value="1"/>
</dbReference>
<sequence length="191" mass="20602">MEHSKLKVSVRDSTGKGVARTLRRSGHVPAVVYGSGKAQSLSALLKDVEKAIQGHAGRNGLFDLEISGGNSSRTALTLVRDIQRDPITGKILHVDFLEVSEKARVKNRVPVEVIGSSPEGVKKGGILDVVHRELHVECLSFQMPDHIQVDASALDINQTLHLRDVTLPPGVTVLDDPNTVILHVIPPKAEA</sequence>
<organism evidence="8 9">
    <name type="scientific">Leptospirillum ferrodiazotrophum</name>
    <dbReference type="NCBI Taxonomy" id="412449"/>
    <lineage>
        <taxon>Bacteria</taxon>
        <taxon>Pseudomonadati</taxon>
        <taxon>Nitrospirota</taxon>
        <taxon>Nitrospiria</taxon>
        <taxon>Nitrospirales</taxon>
        <taxon>Nitrospiraceae</taxon>
        <taxon>Leptospirillum</taxon>
    </lineage>
</organism>
<comment type="subunit">
    <text evidence="5">Part of the 50S ribosomal subunit; part of the 5S rRNA/L5/L18/L25 subcomplex. Contacts the 5S rRNA. Binds to the 5S rRNA independently of L5 and L18.</text>
</comment>
<proteinExistence type="inferred from homology"/>
<dbReference type="Pfam" id="PF14693">
    <property type="entry name" value="Ribosomal_TL5_C"/>
    <property type="match status" value="1"/>
</dbReference>
<comment type="similarity">
    <text evidence="5">Belongs to the bacterial ribosomal protein bL25 family. CTC subfamily.</text>
</comment>
<dbReference type="GO" id="GO:0008097">
    <property type="term" value="F:5S rRNA binding"/>
    <property type="evidence" value="ECO:0007669"/>
    <property type="project" value="InterPro"/>
</dbReference>
<keyword evidence="1 5" id="KW-0699">rRNA-binding</keyword>
<dbReference type="CDD" id="cd00495">
    <property type="entry name" value="Ribosomal_L25_TL5_CTC"/>
    <property type="match status" value="1"/>
</dbReference>
<evidence type="ECO:0000313" key="8">
    <source>
        <dbReference type="EMBL" id="EES52797.1"/>
    </source>
</evidence>